<dbReference type="EMBL" id="BBNS01000010">
    <property type="protein sequence ID" value="GAL71146.1"/>
    <property type="molecule type" value="Genomic_DNA"/>
</dbReference>
<dbReference type="InterPro" id="IPR026444">
    <property type="entry name" value="Secre_tail"/>
</dbReference>
<dbReference type="NCBIfam" id="TIGR04183">
    <property type="entry name" value="Por_Secre_tail"/>
    <property type="match status" value="1"/>
</dbReference>
<comment type="caution">
    <text evidence="2">The sequence shown here is derived from an EMBL/GenBank/DDBJ whole genome shotgun (WGS) entry which is preliminary data.</text>
</comment>
<name>A0A090W2I9_9FLAO</name>
<dbReference type="AlphaFoldDB" id="A0A090W2I9"/>
<keyword evidence="1" id="KW-0732">Signal</keyword>
<organism evidence="2 3">
    <name type="scientific">Jejuia pallidilutea</name>
    <dbReference type="NCBI Taxonomy" id="504487"/>
    <lineage>
        <taxon>Bacteria</taxon>
        <taxon>Pseudomonadati</taxon>
        <taxon>Bacteroidota</taxon>
        <taxon>Flavobacteriia</taxon>
        <taxon>Flavobacteriales</taxon>
        <taxon>Flavobacteriaceae</taxon>
        <taxon>Jejuia</taxon>
    </lineage>
</organism>
<evidence type="ECO:0000313" key="2">
    <source>
        <dbReference type="EMBL" id="GAL71146.1"/>
    </source>
</evidence>
<evidence type="ECO:0000256" key="1">
    <source>
        <dbReference type="ARBA" id="ARBA00022729"/>
    </source>
</evidence>
<reference evidence="2 3" key="1">
    <citation type="journal article" date="2014" name="Genome Announc.">
        <title>Draft Genome Sequence of Marine Flavobacterium Jejuia pallidilutea Strain 11shimoA1 and Pigmentation Mutants.</title>
        <authorList>
            <person name="Takatani N."/>
            <person name="Nakanishi M."/>
            <person name="Meirelles P."/>
            <person name="Mino S."/>
            <person name="Suda W."/>
            <person name="Oshima K."/>
            <person name="Hattori M."/>
            <person name="Ohkuma M."/>
            <person name="Hosokawa M."/>
            <person name="Miyashita K."/>
            <person name="Thompson F.L."/>
            <person name="Niwa A."/>
            <person name="Sawabe T."/>
            <person name="Sawabe T."/>
        </authorList>
    </citation>
    <scope>NUCLEOTIDE SEQUENCE [LARGE SCALE GENOMIC DNA]</scope>
    <source>
        <strain evidence="3">JCM19302</strain>
    </source>
</reference>
<gene>
    <name evidence="2" type="ORF">JCM19302_575</name>
</gene>
<evidence type="ECO:0008006" key="4">
    <source>
        <dbReference type="Google" id="ProtNLM"/>
    </source>
</evidence>
<accession>A0A090W2I9</accession>
<protein>
    <recommendedName>
        <fullName evidence="4">Secretion system C-terminal sorting domain-containing protein</fullName>
    </recommendedName>
</protein>
<evidence type="ECO:0000313" key="3">
    <source>
        <dbReference type="Proteomes" id="UP000029646"/>
    </source>
</evidence>
<dbReference type="Proteomes" id="UP000029646">
    <property type="component" value="Unassembled WGS sequence"/>
</dbReference>
<proteinExistence type="predicted"/>
<sequence length="48" mass="5385">MDGKQLKSLILSNYKSTEINISDFSAGIYVANFYTNNTLIASRKIVKN</sequence>